<dbReference type="PROSITE" id="PS50102">
    <property type="entry name" value="RRM"/>
    <property type="match status" value="2"/>
</dbReference>
<evidence type="ECO:0000256" key="7">
    <source>
        <dbReference type="SAM" id="MobiDB-lite"/>
    </source>
</evidence>
<evidence type="ECO:0000259" key="8">
    <source>
        <dbReference type="PROSITE" id="PS50102"/>
    </source>
</evidence>
<evidence type="ECO:0000256" key="1">
    <source>
        <dbReference type="ARBA" id="ARBA00004123"/>
    </source>
</evidence>
<dbReference type="Proteomes" id="UP001626550">
    <property type="component" value="Unassembled WGS sequence"/>
</dbReference>
<feature type="domain" description="RRM" evidence="8">
    <location>
        <begin position="93"/>
        <end position="171"/>
    </location>
</feature>
<dbReference type="GO" id="GO:0003729">
    <property type="term" value="F:mRNA binding"/>
    <property type="evidence" value="ECO:0007669"/>
    <property type="project" value="UniProtKB-ARBA"/>
</dbReference>
<dbReference type="CDD" id="cd12650">
    <property type="entry name" value="RRM1_Hu"/>
    <property type="match status" value="1"/>
</dbReference>
<dbReference type="GO" id="GO:0005634">
    <property type="term" value="C:nucleus"/>
    <property type="evidence" value="ECO:0007669"/>
    <property type="project" value="UniProtKB-SubCell"/>
</dbReference>
<dbReference type="CDD" id="cd12652">
    <property type="entry name" value="RRM2_Hu"/>
    <property type="match status" value="1"/>
</dbReference>
<comment type="similarity">
    <text evidence="2">Belongs to the RRM elav family.</text>
</comment>
<feature type="compositionally biased region" description="Low complexity" evidence="7">
    <location>
        <begin position="61"/>
        <end position="71"/>
    </location>
</feature>
<organism evidence="9 10">
    <name type="scientific">Cichlidogyrus casuarinus</name>
    <dbReference type="NCBI Taxonomy" id="1844966"/>
    <lineage>
        <taxon>Eukaryota</taxon>
        <taxon>Metazoa</taxon>
        <taxon>Spiralia</taxon>
        <taxon>Lophotrochozoa</taxon>
        <taxon>Platyhelminthes</taxon>
        <taxon>Monogenea</taxon>
        <taxon>Monopisthocotylea</taxon>
        <taxon>Dactylogyridea</taxon>
        <taxon>Ancyrocephalidae</taxon>
        <taxon>Cichlidogyrus</taxon>
    </lineage>
</organism>
<dbReference type="GO" id="GO:0005737">
    <property type="term" value="C:cytoplasm"/>
    <property type="evidence" value="ECO:0007669"/>
    <property type="project" value="UniProtKB-ARBA"/>
</dbReference>
<comment type="caution">
    <text evidence="9">The sequence shown here is derived from an EMBL/GenBank/DDBJ whole genome shotgun (WGS) entry which is preliminary data.</text>
</comment>
<proteinExistence type="inferred from homology"/>
<comment type="subcellular location">
    <subcellularLocation>
        <location evidence="1">Nucleus</location>
    </subcellularLocation>
</comment>
<keyword evidence="10" id="KW-1185">Reference proteome</keyword>
<dbReference type="Gene3D" id="3.30.70.330">
    <property type="match status" value="2"/>
</dbReference>
<dbReference type="GO" id="GO:0010629">
    <property type="term" value="P:negative regulation of gene expression"/>
    <property type="evidence" value="ECO:0007669"/>
    <property type="project" value="UniProtKB-ARBA"/>
</dbReference>
<dbReference type="FunFam" id="3.30.70.330:FF:000383">
    <property type="entry name" value="Sex lethal, isoform D"/>
    <property type="match status" value="1"/>
</dbReference>
<dbReference type="Pfam" id="PF00076">
    <property type="entry name" value="RRM_1"/>
    <property type="match status" value="2"/>
</dbReference>
<dbReference type="GO" id="GO:0009967">
    <property type="term" value="P:positive regulation of signal transduction"/>
    <property type="evidence" value="ECO:0007669"/>
    <property type="project" value="UniProtKB-ARBA"/>
</dbReference>
<evidence type="ECO:0000256" key="3">
    <source>
        <dbReference type="ARBA" id="ARBA00022737"/>
    </source>
</evidence>
<evidence type="ECO:0000256" key="5">
    <source>
        <dbReference type="ARBA" id="ARBA00023242"/>
    </source>
</evidence>
<dbReference type="PANTHER" id="PTHR10352">
    <property type="entry name" value="EUKARYOTIC TRANSLATION INITIATION FACTOR 3 SUBUNIT G"/>
    <property type="match status" value="1"/>
</dbReference>
<dbReference type="SUPFAM" id="SSF54928">
    <property type="entry name" value="RNA-binding domain, RBD"/>
    <property type="match status" value="1"/>
</dbReference>
<dbReference type="InterPro" id="IPR006548">
    <property type="entry name" value="ELAD_HU_SF"/>
</dbReference>
<dbReference type="NCBIfam" id="TIGR01661">
    <property type="entry name" value="ELAV_HUD_SF"/>
    <property type="match status" value="1"/>
</dbReference>
<keyword evidence="4 6" id="KW-0694">RNA-binding</keyword>
<dbReference type="InterPro" id="IPR002343">
    <property type="entry name" value="Hud_Sxl_RNA"/>
</dbReference>
<evidence type="ECO:0000313" key="9">
    <source>
        <dbReference type="EMBL" id="KAL3319330.1"/>
    </source>
</evidence>
<keyword evidence="3" id="KW-0677">Repeat</keyword>
<name>A0ABD2QIG2_9PLAT</name>
<evidence type="ECO:0000256" key="4">
    <source>
        <dbReference type="ARBA" id="ARBA00022884"/>
    </source>
</evidence>
<gene>
    <name evidence="9" type="primary">ELAVL2</name>
    <name evidence="9" type="ORF">Ciccas_001995</name>
</gene>
<feature type="domain" description="RRM" evidence="8">
    <location>
        <begin position="179"/>
        <end position="259"/>
    </location>
</feature>
<dbReference type="InterPro" id="IPR000504">
    <property type="entry name" value="RRM_dom"/>
</dbReference>
<reference evidence="9 10" key="1">
    <citation type="submission" date="2024-11" db="EMBL/GenBank/DDBJ databases">
        <title>Adaptive evolution of stress response genes in parasites aligns with host niche diversity.</title>
        <authorList>
            <person name="Hahn C."/>
            <person name="Resl P."/>
        </authorList>
    </citation>
    <scope>NUCLEOTIDE SEQUENCE [LARGE SCALE GENOMIC DNA]</scope>
    <source>
        <strain evidence="9">EGGRZ-B1_66</strain>
        <tissue evidence="9">Body</tissue>
    </source>
</reference>
<dbReference type="PRINTS" id="PR00961">
    <property type="entry name" value="HUDSXLRNA"/>
</dbReference>
<feature type="region of interest" description="Disordered" evidence="7">
    <location>
        <begin position="60"/>
        <end position="91"/>
    </location>
</feature>
<dbReference type="GO" id="GO:0050686">
    <property type="term" value="P:negative regulation of mRNA processing"/>
    <property type="evidence" value="ECO:0007669"/>
    <property type="project" value="UniProtKB-ARBA"/>
</dbReference>
<dbReference type="AlphaFoldDB" id="A0ABD2QIG2"/>
<evidence type="ECO:0000313" key="10">
    <source>
        <dbReference type="Proteomes" id="UP001626550"/>
    </source>
</evidence>
<protein>
    <submittedName>
        <fullName evidence="9">ELAV-like protein 2</fullName>
    </submittedName>
</protein>
<dbReference type="InterPro" id="IPR012677">
    <property type="entry name" value="Nucleotide-bd_a/b_plait_sf"/>
</dbReference>
<dbReference type="InterPro" id="IPR034775">
    <property type="entry name" value="Elav_RRM1"/>
</dbReference>
<dbReference type="InterPro" id="IPR035979">
    <property type="entry name" value="RBD_domain_sf"/>
</dbReference>
<evidence type="ECO:0000256" key="6">
    <source>
        <dbReference type="PROSITE-ProRule" id="PRU00176"/>
    </source>
</evidence>
<accession>A0ABD2QIG2</accession>
<dbReference type="FunFam" id="3.30.70.330:FF:000205">
    <property type="entry name" value="Sex lethal, isoform B"/>
    <property type="match status" value="1"/>
</dbReference>
<keyword evidence="5" id="KW-0539">Nucleus</keyword>
<sequence length="424" mass="45916">MDTLTETLPCSNHEPIEQKGKCFGSMIIQMDNLKINDTAHINGSGIQDLDYKSSDFDEDLSNSQFSASESSSFDKENGQPIDSDNSDGEQKDTNLIVNYLPQNMTQEEIKSIFSSIGQVASCKLVRDKNTLQNLGYGFVKYMSAKDAEKALATLNGLRLQNKIIKVSIARPSSESIKGANLYVSGLPKSMSHADLETLFSSCGKIITSRLLYDNKTGLSRGVGFVRFDQRWEAQEAIKRLDGTKPPGCSHPITVKLANSLLSSSVAGNGKHSNGSFSETLMPHSTTAATVDPMSLLNQQGARIPILGACPQLSAFPRLFFGSAEVPQAAAAATAPNAVLMNNSNERFMRSKSSNSVLGPRKIVQLQNNKGHHAAAAAAAAAAVYNSPNHHAPPNTQFDVSFVILMGLENMSFKWYADQNEIYVP</sequence>
<evidence type="ECO:0000256" key="2">
    <source>
        <dbReference type="ARBA" id="ARBA00006266"/>
    </source>
</evidence>
<dbReference type="SMART" id="SM00360">
    <property type="entry name" value="RRM"/>
    <property type="match status" value="2"/>
</dbReference>
<dbReference type="EMBL" id="JBJKFK010000145">
    <property type="protein sequence ID" value="KAL3319330.1"/>
    <property type="molecule type" value="Genomic_DNA"/>
</dbReference>